<gene>
    <name evidence="1" type="ORF">LEA_21101</name>
</gene>
<comment type="caution">
    <text evidence="1">The sequence shown here is derived from an EMBL/GenBank/DDBJ whole genome shotgun (WGS) entry which is preliminary data.</text>
</comment>
<reference evidence="1" key="1">
    <citation type="journal article" date="2013" name="Environ. Microbiol.">
        <title>Microbiota from the distal guts of lean and obese adolescents exhibit partial functional redundancy besides clear differences in community structure.</title>
        <authorList>
            <person name="Ferrer M."/>
            <person name="Ruiz A."/>
            <person name="Lanza F."/>
            <person name="Haange S.B."/>
            <person name="Oberbach A."/>
            <person name="Till H."/>
            <person name="Bargiela R."/>
            <person name="Campoy C."/>
            <person name="Segura M.T."/>
            <person name="Richter M."/>
            <person name="von Bergen M."/>
            <person name="Seifert J."/>
            <person name="Suarez A."/>
        </authorList>
    </citation>
    <scope>NUCLEOTIDE SEQUENCE</scope>
</reference>
<dbReference type="AlphaFoldDB" id="K1RIP6"/>
<organism evidence="1">
    <name type="scientific">human gut metagenome</name>
    <dbReference type="NCBI Taxonomy" id="408170"/>
    <lineage>
        <taxon>unclassified sequences</taxon>
        <taxon>metagenomes</taxon>
        <taxon>organismal metagenomes</taxon>
    </lineage>
</organism>
<name>K1RIP6_9ZZZZ</name>
<evidence type="ECO:0000313" key="1">
    <source>
        <dbReference type="EMBL" id="EKC43529.1"/>
    </source>
</evidence>
<dbReference type="EMBL" id="AJWY01014520">
    <property type="protein sequence ID" value="EKC43529.1"/>
    <property type="molecule type" value="Genomic_DNA"/>
</dbReference>
<feature type="non-terminal residue" evidence="1">
    <location>
        <position position="1"/>
    </location>
</feature>
<accession>K1RIP6</accession>
<proteinExistence type="predicted"/>
<protein>
    <submittedName>
        <fullName evidence="1">Uncharacterized protein</fullName>
    </submittedName>
</protein>
<sequence>RKKEQFLKKNSYTSDAKDYMDTNLEILAKVRDEIKRDKELNVLKIKN</sequence>